<proteinExistence type="inferred from homology"/>
<accession>A0A7Z2VGL9</accession>
<evidence type="ECO:0000259" key="2">
    <source>
        <dbReference type="Pfam" id="PF08327"/>
    </source>
</evidence>
<dbReference type="Proteomes" id="UP000502248">
    <property type="component" value="Chromosome"/>
</dbReference>
<keyword evidence="4" id="KW-1185">Reference proteome</keyword>
<evidence type="ECO:0000313" key="3">
    <source>
        <dbReference type="EMBL" id="QJD82848.1"/>
    </source>
</evidence>
<reference evidence="3 4" key="1">
    <citation type="submission" date="2020-04" db="EMBL/GenBank/DDBJ databases">
        <title>Genome sequencing of novel species.</title>
        <authorList>
            <person name="Heo J."/>
            <person name="Kim S.-J."/>
            <person name="Kim J.-S."/>
            <person name="Hong S.-B."/>
            <person name="Kwon S.-W."/>
        </authorList>
    </citation>
    <scope>NUCLEOTIDE SEQUENCE [LARGE SCALE GENOMIC DNA]</scope>
    <source>
        <strain evidence="3 4">MFER-1</strain>
    </source>
</reference>
<comment type="similarity">
    <text evidence="1">Belongs to the AHA1 family.</text>
</comment>
<dbReference type="Gene3D" id="3.30.530.20">
    <property type="match status" value="1"/>
</dbReference>
<sequence length="164" mass="19228">MDGKVLRHEGRRVVKFERNLNHPVEKVWTAITSPNRIVHWLTAEARFDLIMDGKISFQWDNGDVVHGVFTKVNPPNELEYTWEEKSSGQSLVRWELRDEGDGCHLRLTHTFYESAEVGDFLAGWHVHLDMLDVVLQEKHVDFPWGRVKEMREKYASIMNLEKEG</sequence>
<dbReference type="CDD" id="cd08899">
    <property type="entry name" value="SRPBCC_CalC_Aha1-like_6"/>
    <property type="match status" value="1"/>
</dbReference>
<organism evidence="3 4">
    <name type="scientific">Cohnella herbarum</name>
    <dbReference type="NCBI Taxonomy" id="2728023"/>
    <lineage>
        <taxon>Bacteria</taxon>
        <taxon>Bacillati</taxon>
        <taxon>Bacillota</taxon>
        <taxon>Bacilli</taxon>
        <taxon>Bacillales</taxon>
        <taxon>Paenibacillaceae</taxon>
        <taxon>Cohnella</taxon>
    </lineage>
</organism>
<protein>
    <submittedName>
        <fullName evidence="3">SRPBCC family protein</fullName>
    </submittedName>
</protein>
<name>A0A7Z2VGL9_9BACL</name>
<evidence type="ECO:0000313" key="4">
    <source>
        <dbReference type="Proteomes" id="UP000502248"/>
    </source>
</evidence>
<dbReference type="EMBL" id="CP051680">
    <property type="protein sequence ID" value="QJD82848.1"/>
    <property type="molecule type" value="Genomic_DNA"/>
</dbReference>
<dbReference type="AlphaFoldDB" id="A0A7Z2VGL9"/>
<evidence type="ECO:0000256" key="1">
    <source>
        <dbReference type="ARBA" id="ARBA00006817"/>
    </source>
</evidence>
<dbReference type="InterPro" id="IPR013538">
    <property type="entry name" value="ASHA1/2-like_C"/>
</dbReference>
<dbReference type="Pfam" id="PF08327">
    <property type="entry name" value="AHSA1"/>
    <property type="match status" value="1"/>
</dbReference>
<dbReference type="SUPFAM" id="SSF55961">
    <property type="entry name" value="Bet v1-like"/>
    <property type="match status" value="1"/>
</dbReference>
<gene>
    <name evidence="3" type="ORF">HH215_06410</name>
</gene>
<dbReference type="KEGG" id="cheb:HH215_06410"/>
<dbReference type="RefSeq" id="WP_169279144.1">
    <property type="nucleotide sequence ID" value="NZ_CP051680.1"/>
</dbReference>
<feature type="domain" description="Activator of Hsp90 ATPase homologue 1/2-like C-terminal" evidence="2">
    <location>
        <begin position="21"/>
        <end position="135"/>
    </location>
</feature>
<dbReference type="InterPro" id="IPR023393">
    <property type="entry name" value="START-like_dom_sf"/>
</dbReference>